<keyword evidence="1" id="KW-0946">Virion</keyword>
<dbReference type="EMBL" id="MH090824">
    <property type="protein sequence ID" value="AWM67171.1"/>
    <property type="molecule type" value="Genomic_DNA"/>
</dbReference>
<evidence type="ECO:0000313" key="1">
    <source>
        <dbReference type="EMBL" id="AWM67171.1"/>
    </source>
</evidence>
<dbReference type="Proteomes" id="UP000276649">
    <property type="component" value="Segment"/>
</dbReference>
<accession>A0A2U8T4M7</accession>
<dbReference type="GO" id="GO:0019031">
    <property type="term" value="C:viral envelope"/>
    <property type="evidence" value="ECO:0007669"/>
    <property type="project" value="UniProtKB-KW"/>
</dbReference>
<name>A0A2U8T4M7_9VIRU</name>
<sequence length="278" mass="31332">MSLFISPFFRKIGTTTMSLAVTEDYGHNEKLIKRLQTSVYHTPLLGADHVMKSISDYIISRRFMNYTNLLKQVEYVFDEETGAVIANICLLKILERCAQKGGICDAPEDVAFFNSKMGEVTRLFTIIGGRPNMTVRVNFKHGQTNNPAYGYLTDDNDTTTVTPPVTPPPSPAARRSPFFTRTLISESSSVDHYVLMHDNPKRSSFKVYDIHAETFPHKAPSVPTFPPKTSFEISDVTLDCSMEIFSRDRDVLDNVHDYIANDPVPFLVDVVHRGSSLR</sequence>
<keyword evidence="1" id="KW-0261">Viral envelope protein</keyword>
<organism evidence="1">
    <name type="scientific">White spot syndrome virus</name>
    <dbReference type="NCBI Taxonomy" id="342409"/>
    <lineage>
        <taxon>Viruses</taxon>
        <taxon>Viruses incertae sedis</taxon>
        <taxon>Naldaviricetes</taxon>
        <taxon>Nimaviridae</taxon>
        <taxon>Whispovirus</taxon>
    </lineage>
</organism>
<reference evidence="1" key="1">
    <citation type="journal article" date="2018" name="Genome Announc.">
        <title>Draft Genome Sequence of a White Spot Syndrome Virus Isolate Obtained in Ecuador.</title>
        <authorList>
            <person name="Restrepo L."/>
            <person name="Reyes A."/>
            <person name="Bajana L."/>
            <person name="Betancourt I."/>
            <person name="Bayot B."/>
        </authorList>
    </citation>
    <scope>NUCLEOTIDE SEQUENCE [LARGE SCALE GENOMIC DNA]</scope>
    <source>
        <strain evidence="1">WSSV-EC-15098</strain>
    </source>
</reference>
<proteinExistence type="predicted"/>
<protein>
    <submittedName>
        <fullName evidence="1">Envelope protein</fullName>
    </submittedName>
</protein>